<comment type="caution">
    <text evidence="2">The sequence shown here is derived from an EMBL/GenBank/DDBJ whole genome shotgun (WGS) entry which is preliminary data.</text>
</comment>
<dbReference type="PANTHER" id="PTHR32182:SF0">
    <property type="entry name" value="DNA REPLICATION AND REPAIR PROTEIN RECF"/>
    <property type="match status" value="1"/>
</dbReference>
<proteinExistence type="predicted"/>
<evidence type="ECO:0000313" key="3">
    <source>
        <dbReference type="Proteomes" id="UP000297762"/>
    </source>
</evidence>
<evidence type="ECO:0000313" key="2">
    <source>
        <dbReference type="EMBL" id="TGL65951.1"/>
    </source>
</evidence>
<organism evidence="2 3">
    <name type="scientific">Leptospira sarikeiensis</name>
    <dbReference type="NCBI Taxonomy" id="2484943"/>
    <lineage>
        <taxon>Bacteria</taxon>
        <taxon>Pseudomonadati</taxon>
        <taxon>Spirochaetota</taxon>
        <taxon>Spirochaetia</taxon>
        <taxon>Leptospirales</taxon>
        <taxon>Leptospiraceae</taxon>
        <taxon>Leptospira</taxon>
    </lineage>
</organism>
<dbReference type="GO" id="GO:0000731">
    <property type="term" value="P:DNA synthesis involved in DNA repair"/>
    <property type="evidence" value="ECO:0007669"/>
    <property type="project" value="TreeGrafter"/>
</dbReference>
<sequence>MNNAIRNEFEQWIISLKDSSLNEIQTKLLNLLISNFDTILPLGTAKSQRAKKIAELIEKNRSTLAADFPLVSPNIGYSTDRINNISELEIGPFRGFNSSEKFSFDTNFTFLYGPNGSGKSSFCEGLEYALLDEIEEASAKRILIKDYIKNTSKQEGKKPIVYTKNGDRNEAVPVQANQILYKFSFIEKNRIDAFARITATTNSDQKDRIATLFGLDSFSDFVDGFTNNFAPQLTLEPKLANEFSESQKTNNENIAKLKEVNESIAVIAECWTTLFKEINNSDVSTKESLKIFLKGEDGVSGKIYELQQLKASEIQKDIVIENFSEIQEKVSGLIETSKTITKKLTEFQINSSDLNFNDLYSALIGIKDISADKCPACDTPLTQVVINPFQKAITEIEKLKSLSKLQEDLPSLCRSAVKDINILNIQINKVNTDITSMNIKEILVIPFVSDVEYIDIKNVPTWLPTLSEELNSVLNALPEITLISERISSFNLNLQEKRTEKEKVDTEIQKFEEYETRRVELSTQEIQLNKEKSEIESSISKFNEENSEKLVAIENEKLLISEFNNYIEAYDILIGNLKNYRDKLPVKLSFGLSEKALEYYNIINQNDPEFEKLDFLSIPSTPGDKIEIRFKGIKNKEDALHILSEGHIKVLGLSILLSKISNDNLGFIIFDDVVNAIDDDHRSGIAELLTTHPDFKTKQQIITSHGEQFINKLEHKLGASAASKLVRHYRFFPSDSIEYRGIKVSTGDTKHYILQAEENYTKNSLKDAASKCRQAVESLSETIWKKIIKERNINLTVKIRSPGFQPELSTVVDSLIKELKAIDPNTTIFNKLKELKEKYPWSILNKGTHEQDDLPEFERSDIKNVIEIIKEIDTGLFNFSLTTVVK</sequence>
<gene>
    <name evidence="2" type="ORF">EHQ64_00050</name>
</gene>
<protein>
    <recommendedName>
        <fullName evidence="1">Rad50/SbcC-type AAA domain-containing protein</fullName>
    </recommendedName>
</protein>
<reference evidence="2" key="1">
    <citation type="journal article" date="2019" name="PLoS Negl. Trop. Dis.">
        <title>Revisiting the worldwide diversity of Leptospira species in the environment.</title>
        <authorList>
            <person name="Vincent A.T."/>
            <person name="Schiettekatte O."/>
            <person name="Bourhy P."/>
            <person name="Veyrier F.J."/>
            <person name="Picardeau M."/>
        </authorList>
    </citation>
    <scope>NUCLEOTIDE SEQUENCE [LARGE SCALE GENOMIC DNA]</scope>
    <source>
        <strain evidence="2">201702455</strain>
    </source>
</reference>
<dbReference type="InterPro" id="IPR038729">
    <property type="entry name" value="Rad50/SbcC_AAA"/>
</dbReference>
<dbReference type="Proteomes" id="UP000297762">
    <property type="component" value="Unassembled WGS sequence"/>
</dbReference>
<dbReference type="AlphaFoldDB" id="A0A4R9KF19"/>
<dbReference type="OrthoDB" id="378647at2"/>
<dbReference type="Pfam" id="PF13476">
    <property type="entry name" value="AAA_23"/>
    <property type="match status" value="1"/>
</dbReference>
<dbReference type="GO" id="GO:0006302">
    <property type="term" value="P:double-strand break repair"/>
    <property type="evidence" value="ECO:0007669"/>
    <property type="project" value="TreeGrafter"/>
</dbReference>
<dbReference type="InterPro" id="IPR027417">
    <property type="entry name" value="P-loop_NTPase"/>
</dbReference>
<dbReference type="PANTHER" id="PTHR32182">
    <property type="entry name" value="DNA REPLICATION AND REPAIR PROTEIN RECF"/>
    <property type="match status" value="1"/>
</dbReference>
<dbReference type="SUPFAM" id="SSF52540">
    <property type="entry name" value="P-loop containing nucleoside triphosphate hydrolases"/>
    <property type="match status" value="1"/>
</dbReference>
<keyword evidence="3" id="KW-1185">Reference proteome</keyword>
<feature type="domain" description="Rad50/SbcC-type AAA" evidence="1">
    <location>
        <begin position="88"/>
        <end position="345"/>
    </location>
</feature>
<dbReference type="EMBL" id="RQGF01000002">
    <property type="protein sequence ID" value="TGL65951.1"/>
    <property type="molecule type" value="Genomic_DNA"/>
</dbReference>
<accession>A0A4R9KF19</accession>
<evidence type="ECO:0000259" key="1">
    <source>
        <dbReference type="Pfam" id="PF13476"/>
    </source>
</evidence>
<dbReference type="Gene3D" id="3.40.50.300">
    <property type="entry name" value="P-loop containing nucleotide triphosphate hydrolases"/>
    <property type="match status" value="2"/>
</dbReference>
<dbReference type="RefSeq" id="WP_135647359.1">
    <property type="nucleotide sequence ID" value="NZ_RQGF01000002.1"/>
</dbReference>
<name>A0A4R9KF19_9LEPT</name>